<dbReference type="Gene3D" id="3.40.50.720">
    <property type="entry name" value="NAD(P)-binding Rossmann-like Domain"/>
    <property type="match status" value="1"/>
</dbReference>
<dbReference type="Proteomes" id="UP000077469">
    <property type="component" value="Chromosome"/>
</dbReference>
<reference evidence="3 4" key="1">
    <citation type="submission" date="2014-01" db="EMBL/GenBank/DDBJ databases">
        <title>Genome sequencing of Thermotog hypogea.</title>
        <authorList>
            <person name="Zhang X."/>
            <person name="Alvare G."/>
            <person name="Fristensky B."/>
            <person name="Chen L."/>
            <person name="Suen T."/>
            <person name="Chen Q."/>
            <person name="Ma K."/>
        </authorList>
    </citation>
    <scope>NUCLEOTIDE SEQUENCE [LARGE SCALE GENOMIC DNA]</scope>
    <source>
        <strain evidence="3 4">DSM 11164</strain>
    </source>
</reference>
<evidence type="ECO:0008006" key="5">
    <source>
        <dbReference type="Google" id="ProtNLM"/>
    </source>
</evidence>
<organism evidence="3 4">
    <name type="scientific">Pseudothermotoga hypogea DSM 11164 = NBRC 106472</name>
    <dbReference type="NCBI Taxonomy" id="1123384"/>
    <lineage>
        <taxon>Bacteria</taxon>
        <taxon>Thermotogati</taxon>
        <taxon>Thermotogota</taxon>
        <taxon>Thermotogae</taxon>
        <taxon>Thermotogales</taxon>
        <taxon>Thermotogaceae</taxon>
        <taxon>Pseudothermotoga</taxon>
    </lineage>
</organism>
<dbReference type="InterPro" id="IPR028939">
    <property type="entry name" value="P5C_Rdtase_cat_N"/>
</dbReference>
<protein>
    <recommendedName>
        <fullName evidence="5">DUF2520 domain-containing protein</fullName>
    </recommendedName>
</protein>
<feature type="domain" description="DUF2520" evidence="2">
    <location>
        <begin position="132"/>
        <end position="256"/>
    </location>
</feature>
<dbReference type="InterPro" id="IPR018931">
    <property type="entry name" value="DUF2520"/>
</dbReference>
<sequence length="267" mass="29384">MELNVLGTSKVALTICRRLVEKSHTVGFVVSRFKENAQRFVKDIGSGVPITYDEIEKLSDVVFFAVPDSAIAQVYERTKDRILPGTCLIHFSGFHSSKIFANAEKLGFHRASMHPNLSFADPVVAQSNLLNCIFGVEGDAEGLRIAIELVEDISGKYVVLPEDGKAGYHLAAVVCSNFVVGLAALAERIYEKSGVEESRELMGNLIDSVAQNIKIKGVAGSLTGPVARGDWEVVKKERELFKSIFPQFASFYDQMVELLRSLKEGRL</sequence>
<evidence type="ECO:0000259" key="2">
    <source>
        <dbReference type="Pfam" id="PF10728"/>
    </source>
</evidence>
<dbReference type="OrthoDB" id="9810755at2"/>
<dbReference type="PANTHER" id="PTHR40459">
    <property type="entry name" value="CONSERVED HYPOTHETICAL ALANINE AND LEUCINE RICH PROTEIN"/>
    <property type="match status" value="1"/>
</dbReference>
<feature type="domain" description="Pyrroline-5-carboxylate reductase catalytic N-terminal" evidence="1">
    <location>
        <begin position="4"/>
        <end position="89"/>
    </location>
</feature>
<accession>A0A0X1KRD6</accession>
<dbReference type="InterPro" id="IPR037108">
    <property type="entry name" value="TM1727-like_C_sf"/>
</dbReference>
<dbReference type="PANTHER" id="PTHR40459:SF1">
    <property type="entry name" value="CONSERVED HYPOTHETICAL ALANINE AND LEUCINE RICH PROTEIN"/>
    <property type="match status" value="1"/>
</dbReference>
<dbReference type="Gene3D" id="1.10.1040.20">
    <property type="entry name" value="ProC-like, C-terminal domain"/>
    <property type="match status" value="1"/>
</dbReference>
<dbReference type="AlphaFoldDB" id="A0A0X1KRD6"/>
<evidence type="ECO:0000313" key="4">
    <source>
        <dbReference type="Proteomes" id="UP000077469"/>
    </source>
</evidence>
<dbReference type="SUPFAM" id="SSF48179">
    <property type="entry name" value="6-phosphogluconate dehydrogenase C-terminal domain-like"/>
    <property type="match status" value="1"/>
</dbReference>
<proteinExistence type="predicted"/>
<dbReference type="SUPFAM" id="SSF51735">
    <property type="entry name" value="NAD(P)-binding Rossmann-fold domains"/>
    <property type="match status" value="1"/>
</dbReference>
<evidence type="ECO:0000313" key="3">
    <source>
        <dbReference type="EMBL" id="AJC73886.1"/>
    </source>
</evidence>
<keyword evidence="4" id="KW-1185">Reference proteome</keyword>
<evidence type="ECO:0000259" key="1">
    <source>
        <dbReference type="Pfam" id="PF03807"/>
    </source>
</evidence>
<name>A0A0X1KRD6_9THEM</name>
<dbReference type="Pfam" id="PF10728">
    <property type="entry name" value="DUF2520"/>
    <property type="match status" value="1"/>
</dbReference>
<dbReference type="InterPro" id="IPR008927">
    <property type="entry name" value="6-PGluconate_DH-like_C_sf"/>
</dbReference>
<dbReference type="RefSeq" id="WP_051368730.1">
    <property type="nucleotide sequence ID" value="NC_022795.1"/>
</dbReference>
<gene>
    <name evidence="3" type="ORF">AJ81_06415</name>
</gene>
<dbReference type="STRING" id="1123384.AJ81_06415"/>
<dbReference type="EMBL" id="CP007141">
    <property type="protein sequence ID" value="AJC73886.1"/>
    <property type="molecule type" value="Genomic_DNA"/>
</dbReference>
<dbReference type="KEGG" id="phy:AJ81_06415"/>
<dbReference type="PATRIC" id="fig|1123384.7.peg.1293"/>
<dbReference type="InterPro" id="IPR036291">
    <property type="entry name" value="NAD(P)-bd_dom_sf"/>
</dbReference>
<dbReference type="Pfam" id="PF03807">
    <property type="entry name" value="F420_oxidored"/>
    <property type="match status" value="1"/>
</dbReference>
<dbReference type="PaxDb" id="1123384-AJ81_06415"/>